<dbReference type="InterPro" id="IPR036894">
    <property type="entry name" value="YbaB-like_sf"/>
</dbReference>
<dbReference type="InterPro" id="IPR004401">
    <property type="entry name" value="YbaB/EbfC"/>
</dbReference>
<comment type="caution">
    <text evidence="2">The sequence shown here is derived from an EMBL/GenBank/DDBJ whole genome shotgun (WGS) entry which is preliminary data.</text>
</comment>
<evidence type="ECO:0000313" key="2">
    <source>
        <dbReference type="EMBL" id="GAA3363050.1"/>
    </source>
</evidence>
<protein>
    <submittedName>
        <fullName evidence="2">YbaB/EbfC family nucleoid-associated protein</fullName>
    </submittedName>
</protein>
<feature type="compositionally biased region" description="Basic and acidic residues" evidence="1">
    <location>
        <begin position="140"/>
        <end position="159"/>
    </location>
</feature>
<evidence type="ECO:0000313" key="3">
    <source>
        <dbReference type="Proteomes" id="UP001500483"/>
    </source>
</evidence>
<dbReference type="EMBL" id="BAAAYK010000038">
    <property type="protein sequence ID" value="GAA3363050.1"/>
    <property type="molecule type" value="Genomic_DNA"/>
</dbReference>
<sequence length="193" mass="21264">MGRGTERDLPEDDLTRGEIQARNTEMRAQIDGLVEEFRKRTQEIQQRQAEAAGKTHEVTSEDGMVSVEVDANGTLQQLTLSPKAFERSSPERLARMITSVVREADGRAHEYLRERFEPLTRNAPDLADIVPGAPSVKDLLSADDHPLGAHPDPAAEKANRTGMTRSAAASDSRSRAVDDYDDEPPESFLIGGR</sequence>
<feature type="compositionally biased region" description="Basic and acidic residues" evidence="1">
    <location>
        <begin position="1"/>
        <end position="16"/>
    </location>
</feature>
<dbReference type="Proteomes" id="UP001500483">
    <property type="component" value="Unassembled WGS sequence"/>
</dbReference>
<feature type="region of interest" description="Disordered" evidence="1">
    <location>
        <begin position="1"/>
        <end position="26"/>
    </location>
</feature>
<dbReference type="Gene3D" id="3.30.1310.10">
    <property type="entry name" value="Nucleoid-associated protein YbaB-like domain"/>
    <property type="match status" value="1"/>
</dbReference>
<organism evidence="2 3">
    <name type="scientific">Saccharopolyspora gregorii</name>
    <dbReference type="NCBI Taxonomy" id="33914"/>
    <lineage>
        <taxon>Bacteria</taxon>
        <taxon>Bacillati</taxon>
        <taxon>Actinomycetota</taxon>
        <taxon>Actinomycetes</taxon>
        <taxon>Pseudonocardiales</taxon>
        <taxon>Pseudonocardiaceae</taxon>
        <taxon>Saccharopolyspora</taxon>
    </lineage>
</organism>
<accession>A0ABP6RY05</accession>
<keyword evidence="3" id="KW-1185">Reference proteome</keyword>
<name>A0ABP6RY05_9PSEU</name>
<gene>
    <name evidence="2" type="ORF">GCM10020366_53430</name>
</gene>
<evidence type="ECO:0000256" key="1">
    <source>
        <dbReference type="SAM" id="MobiDB-lite"/>
    </source>
</evidence>
<dbReference type="SUPFAM" id="SSF82607">
    <property type="entry name" value="YbaB-like"/>
    <property type="match status" value="1"/>
</dbReference>
<dbReference type="Pfam" id="PF02575">
    <property type="entry name" value="YbaB_DNA_bd"/>
    <property type="match status" value="1"/>
</dbReference>
<reference evidence="3" key="1">
    <citation type="journal article" date="2019" name="Int. J. Syst. Evol. Microbiol.">
        <title>The Global Catalogue of Microorganisms (GCM) 10K type strain sequencing project: providing services to taxonomists for standard genome sequencing and annotation.</title>
        <authorList>
            <consortium name="The Broad Institute Genomics Platform"/>
            <consortium name="The Broad Institute Genome Sequencing Center for Infectious Disease"/>
            <person name="Wu L."/>
            <person name="Ma J."/>
        </authorList>
    </citation>
    <scope>NUCLEOTIDE SEQUENCE [LARGE SCALE GENOMIC DNA]</scope>
    <source>
        <strain evidence="3">JCM 9687</strain>
    </source>
</reference>
<proteinExistence type="predicted"/>
<feature type="region of interest" description="Disordered" evidence="1">
    <location>
        <begin position="136"/>
        <end position="193"/>
    </location>
</feature>